<feature type="compositionally biased region" description="Low complexity" evidence="1">
    <location>
        <begin position="202"/>
        <end position="218"/>
    </location>
</feature>
<dbReference type="HOGENOM" id="CLU_973248_0_0_1"/>
<dbReference type="OrthoDB" id="21418at2759"/>
<evidence type="ECO:0000256" key="1">
    <source>
        <dbReference type="SAM" id="MobiDB-lite"/>
    </source>
</evidence>
<dbReference type="RefSeq" id="XP_040624045.1">
    <property type="nucleotide sequence ID" value="XM_040770833.1"/>
</dbReference>
<keyword evidence="3" id="KW-1185">Reference proteome</keyword>
<feature type="region of interest" description="Disordered" evidence="1">
    <location>
        <begin position="241"/>
        <end position="286"/>
    </location>
</feature>
<dbReference type="EMBL" id="JH795878">
    <property type="protein sequence ID" value="EJT97147.1"/>
    <property type="molecule type" value="Genomic_DNA"/>
</dbReference>
<protein>
    <submittedName>
        <fullName evidence="2">Uncharacterized protein</fullName>
    </submittedName>
</protein>
<dbReference type="OMA" id="KRRHAVM"/>
<feature type="compositionally biased region" description="Basic and acidic residues" evidence="1">
    <location>
        <begin position="100"/>
        <end position="113"/>
    </location>
</feature>
<dbReference type="Proteomes" id="UP000030653">
    <property type="component" value="Unassembled WGS sequence"/>
</dbReference>
<sequence length="286" mass="31228">MSKLRDNLPAGGRLDAERDLTNDFKAAALSITKLYKSSLAASASAWSAGYQAALSELWEKFSPPGDLDPPLMLEDIREWARARMDAIGAGGSNGELSDEDREKERERERDERGLPPIPPSKPSPKPEDVPDKTAATSEPGRVQIYTDSPQANIDDERPSLIRSPTTFAPTRTPFSSPSPVSALNPPTSTKTRSRRSHALRDTTASNPFPAAPTFAPALPGIPEFPFFPPAIFESTQPIQYGTGMKRRHDSADETGAGVAGRKARMRERGSGDSMDIDGERDKKRRR</sequence>
<dbReference type="GeneID" id="63685895"/>
<organism evidence="2 3">
    <name type="scientific">Dacryopinax primogenitus (strain DJM 731)</name>
    <name type="common">Brown rot fungus</name>
    <dbReference type="NCBI Taxonomy" id="1858805"/>
    <lineage>
        <taxon>Eukaryota</taxon>
        <taxon>Fungi</taxon>
        <taxon>Dikarya</taxon>
        <taxon>Basidiomycota</taxon>
        <taxon>Agaricomycotina</taxon>
        <taxon>Dacrymycetes</taxon>
        <taxon>Dacrymycetales</taxon>
        <taxon>Dacrymycetaceae</taxon>
        <taxon>Dacryopinax</taxon>
    </lineage>
</organism>
<proteinExistence type="predicted"/>
<dbReference type="AlphaFoldDB" id="M5G043"/>
<evidence type="ECO:0000313" key="2">
    <source>
        <dbReference type="EMBL" id="EJT97147.1"/>
    </source>
</evidence>
<feature type="region of interest" description="Disordered" evidence="1">
    <location>
        <begin position="84"/>
        <end position="218"/>
    </location>
</feature>
<feature type="compositionally biased region" description="Basic and acidic residues" evidence="1">
    <location>
        <begin position="277"/>
        <end position="286"/>
    </location>
</feature>
<feature type="compositionally biased region" description="Polar residues" evidence="1">
    <location>
        <begin position="162"/>
        <end position="190"/>
    </location>
</feature>
<dbReference type="PANTHER" id="PTHR38645">
    <property type="entry name" value="CHROMOSOME 9, WHOLE GENOME SHOTGUN SEQUENCE"/>
    <property type="match status" value="1"/>
</dbReference>
<evidence type="ECO:0000313" key="3">
    <source>
        <dbReference type="Proteomes" id="UP000030653"/>
    </source>
</evidence>
<dbReference type="PANTHER" id="PTHR38645:SF1">
    <property type="entry name" value="YALI0F12243P"/>
    <property type="match status" value="1"/>
</dbReference>
<gene>
    <name evidence="2" type="ORF">DACRYDRAFT_119618</name>
</gene>
<name>M5G043_DACPD</name>
<reference evidence="2 3" key="1">
    <citation type="journal article" date="2012" name="Science">
        <title>The Paleozoic origin of enzymatic lignin decomposition reconstructed from 31 fungal genomes.</title>
        <authorList>
            <person name="Floudas D."/>
            <person name="Binder M."/>
            <person name="Riley R."/>
            <person name="Barry K."/>
            <person name="Blanchette R.A."/>
            <person name="Henrissat B."/>
            <person name="Martinez A.T."/>
            <person name="Otillar R."/>
            <person name="Spatafora J.W."/>
            <person name="Yadav J.S."/>
            <person name="Aerts A."/>
            <person name="Benoit I."/>
            <person name="Boyd A."/>
            <person name="Carlson A."/>
            <person name="Copeland A."/>
            <person name="Coutinho P.M."/>
            <person name="de Vries R.P."/>
            <person name="Ferreira P."/>
            <person name="Findley K."/>
            <person name="Foster B."/>
            <person name="Gaskell J."/>
            <person name="Glotzer D."/>
            <person name="Gorecki P."/>
            <person name="Heitman J."/>
            <person name="Hesse C."/>
            <person name="Hori C."/>
            <person name="Igarashi K."/>
            <person name="Jurgens J.A."/>
            <person name="Kallen N."/>
            <person name="Kersten P."/>
            <person name="Kohler A."/>
            <person name="Kuees U."/>
            <person name="Kumar T.K.A."/>
            <person name="Kuo A."/>
            <person name="LaButti K."/>
            <person name="Larrondo L.F."/>
            <person name="Lindquist E."/>
            <person name="Ling A."/>
            <person name="Lombard V."/>
            <person name="Lucas S."/>
            <person name="Lundell T."/>
            <person name="Martin R."/>
            <person name="McLaughlin D.J."/>
            <person name="Morgenstern I."/>
            <person name="Morin E."/>
            <person name="Murat C."/>
            <person name="Nagy L.G."/>
            <person name="Nolan M."/>
            <person name="Ohm R.A."/>
            <person name="Patyshakuliyeva A."/>
            <person name="Rokas A."/>
            <person name="Ruiz-Duenas F.J."/>
            <person name="Sabat G."/>
            <person name="Salamov A."/>
            <person name="Samejima M."/>
            <person name="Schmutz J."/>
            <person name="Slot J.C."/>
            <person name="St John F."/>
            <person name="Stenlid J."/>
            <person name="Sun H."/>
            <person name="Sun S."/>
            <person name="Syed K."/>
            <person name="Tsang A."/>
            <person name="Wiebenga A."/>
            <person name="Young D."/>
            <person name="Pisabarro A."/>
            <person name="Eastwood D.C."/>
            <person name="Martin F."/>
            <person name="Cullen D."/>
            <person name="Grigoriev I.V."/>
            <person name="Hibbett D.S."/>
        </authorList>
    </citation>
    <scope>NUCLEOTIDE SEQUENCE [LARGE SCALE GENOMIC DNA]</scope>
    <source>
        <strain evidence="2 3">DJM-731 SS1</strain>
    </source>
</reference>
<accession>M5G043</accession>